<accession>A0A9W7CFU0</accession>
<dbReference type="AlphaFoldDB" id="A0A9W7CFU0"/>
<evidence type="ECO:0000313" key="3">
    <source>
        <dbReference type="Proteomes" id="UP001165082"/>
    </source>
</evidence>
<comment type="caution">
    <text evidence="2">The sequence shown here is derived from an EMBL/GenBank/DDBJ whole genome shotgun (WGS) entry which is preliminary data.</text>
</comment>
<protein>
    <submittedName>
        <fullName evidence="2">Uncharacterized protein</fullName>
    </submittedName>
</protein>
<gene>
    <name evidence="2" type="ORF">TrRE_jg7640</name>
</gene>
<keyword evidence="3" id="KW-1185">Reference proteome</keyword>
<proteinExistence type="predicted"/>
<evidence type="ECO:0000313" key="2">
    <source>
        <dbReference type="EMBL" id="GMI03826.1"/>
    </source>
</evidence>
<dbReference type="EMBL" id="BRXZ01000048">
    <property type="protein sequence ID" value="GMI03826.1"/>
    <property type="molecule type" value="Genomic_DNA"/>
</dbReference>
<evidence type="ECO:0000256" key="1">
    <source>
        <dbReference type="SAM" id="MobiDB-lite"/>
    </source>
</evidence>
<name>A0A9W7CFU0_9STRA</name>
<dbReference type="Proteomes" id="UP001165082">
    <property type="component" value="Unassembled WGS sequence"/>
</dbReference>
<reference evidence="2" key="1">
    <citation type="submission" date="2022-07" db="EMBL/GenBank/DDBJ databases">
        <title>Genome analysis of Parmales, a sister group of diatoms, reveals the evolutionary specialization of diatoms from phago-mixotrophs to photoautotrophs.</title>
        <authorList>
            <person name="Ban H."/>
            <person name="Sato S."/>
            <person name="Yoshikawa S."/>
            <person name="Kazumasa Y."/>
            <person name="Nakamura Y."/>
            <person name="Ichinomiya M."/>
            <person name="Saitoh K."/>
            <person name="Sato N."/>
            <person name="Blanc-Mathieu R."/>
            <person name="Endo H."/>
            <person name="Kuwata A."/>
            <person name="Ogata H."/>
        </authorList>
    </citation>
    <scope>NUCLEOTIDE SEQUENCE</scope>
</reference>
<feature type="region of interest" description="Disordered" evidence="1">
    <location>
        <begin position="1"/>
        <end position="22"/>
    </location>
</feature>
<sequence>MLSSDLKRSKYEPPTRPPHLSTMKRSFSLTTTSTLEDDVLFPYSKDFFLYSHDQGFTKTVNKDTEVLNVGESWKRVLKMMVEHDIYLTFPIMTLEVRSAKHFHDKSPILTRKLHIHSENAENVDASKAAWPIDKIVKRSASQRKCPKFRISTTIQDAETGLVEAIFATNDVNEDMLERVEKALETDDESLQCTNIDPYVEGITLCDKIETFDKCEEWPPLPSGKKMKVSHLQLDEDDVPTVVSEVHSVDSDYSDRDCKKMRIMIVEMRPKRSTCLEAAQQAFANSCRCGACGVLPTPTHTIRVQSKENMPPPELRDVATPYVHYVVLDEDGNARFSWQESDSKSIVMSTPPVENTE</sequence>
<feature type="compositionally biased region" description="Basic and acidic residues" evidence="1">
    <location>
        <begin position="1"/>
        <end position="13"/>
    </location>
</feature>
<organism evidence="2 3">
    <name type="scientific">Triparma retinervis</name>
    <dbReference type="NCBI Taxonomy" id="2557542"/>
    <lineage>
        <taxon>Eukaryota</taxon>
        <taxon>Sar</taxon>
        <taxon>Stramenopiles</taxon>
        <taxon>Ochrophyta</taxon>
        <taxon>Bolidophyceae</taxon>
        <taxon>Parmales</taxon>
        <taxon>Triparmaceae</taxon>
        <taxon>Triparma</taxon>
    </lineage>
</organism>